<protein>
    <submittedName>
        <fullName evidence="2">DUF6174 domain-containing protein</fullName>
    </submittedName>
</protein>
<gene>
    <name evidence="2" type="ORF">STRCI_007588</name>
</gene>
<dbReference type="EMBL" id="CP114413">
    <property type="protein sequence ID" value="WAZ26046.1"/>
    <property type="molecule type" value="Genomic_DNA"/>
</dbReference>
<accession>A0ABY7KSV2</accession>
<reference evidence="2" key="1">
    <citation type="submission" date="2022-12" db="EMBL/GenBank/DDBJ databases">
        <authorList>
            <person name="Ruckert C."/>
            <person name="Busche T."/>
            <person name="Kalinowski J."/>
            <person name="Wittmann C."/>
        </authorList>
    </citation>
    <scope>NUCLEOTIDE SEQUENCE</scope>
    <source>
        <strain evidence="2">DSM 40467</strain>
    </source>
</reference>
<sequence>MTSAPPRARALSVAVLCAALLSAMVGCGTEDDSNGRTAASSAAWKEPAAYTYTLESTMGERSLLGKFRITVRNGEVTKAVGLDDSARRLVKRSPDQVPTIGDLLAELHQAREENADKAEAEYAADGHPVKISLDWLEDAIDDEALYVITDYEPADK</sequence>
<organism evidence="2 3">
    <name type="scientific">Streptomyces cinnabarinus</name>
    <dbReference type="NCBI Taxonomy" id="67287"/>
    <lineage>
        <taxon>Bacteria</taxon>
        <taxon>Bacillati</taxon>
        <taxon>Actinomycetota</taxon>
        <taxon>Actinomycetes</taxon>
        <taxon>Kitasatosporales</taxon>
        <taxon>Streptomycetaceae</taxon>
        <taxon>Streptomyces</taxon>
    </lineage>
</organism>
<dbReference type="Proteomes" id="UP001164439">
    <property type="component" value="Chromosome"/>
</dbReference>
<keyword evidence="1" id="KW-0732">Signal</keyword>
<dbReference type="Pfam" id="PF19671">
    <property type="entry name" value="DUF6174"/>
    <property type="match status" value="1"/>
</dbReference>
<feature type="signal peptide" evidence="1">
    <location>
        <begin position="1"/>
        <end position="25"/>
    </location>
</feature>
<evidence type="ECO:0000313" key="2">
    <source>
        <dbReference type="EMBL" id="WAZ26046.1"/>
    </source>
</evidence>
<proteinExistence type="predicted"/>
<dbReference type="PROSITE" id="PS51257">
    <property type="entry name" value="PROKAR_LIPOPROTEIN"/>
    <property type="match status" value="1"/>
</dbReference>
<name>A0ABY7KSV2_9ACTN</name>
<dbReference type="RefSeq" id="WP_269663530.1">
    <property type="nucleotide sequence ID" value="NZ_CP114413.1"/>
</dbReference>
<keyword evidence="3" id="KW-1185">Reference proteome</keyword>
<evidence type="ECO:0000313" key="3">
    <source>
        <dbReference type="Proteomes" id="UP001164439"/>
    </source>
</evidence>
<dbReference type="InterPro" id="IPR046172">
    <property type="entry name" value="DUF6174"/>
</dbReference>
<feature type="chain" id="PRO_5047194772" evidence="1">
    <location>
        <begin position="26"/>
        <end position="156"/>
    </location>
</feature>
<evidence type="ECO:0000256" key="1">
    <source>
        <dbReference type="SAM" id="SignalP"/>
    </source>
</evidence>